<dbReference type="EMBL" id="KV875096">
    <property type="protein sequence ID" value="OIW30664.1"/>
    <property type="molecule type" value="Genomic_DNA"/>
</dbReference>
<accession>A0A1J7JLD5</accession>
<evidence type="ECO:0000313" key="2">
    <source>
        <dbReference type="Proteomes" id="UP000182658"/>
    </source>
</evidence>
<sequence length="160" mass="18182">MRLPGGSTNSIPLPAMQCRVSIRGLRYRVPHHQTAVSHNHNNVIDDFHFNYHHATHSQTEADNNHLDFDFDIFHIHQHQQADHHHQYNDVAAKADHYAMPDGNTAYSAGRLRSNPLPGTNMRIPGDRVVAVWLCRAQDSALHRRLLYSVSRGLPDANDNC</sequence>
<name>A0A1J7JLD5_9PEZI</name>
<dbReference type="Proteomes" id="UP000182658">
    <property type="component" value="Unassembled WGS sequence"/>
</dbReference>
<proteinExistence type="predicted"/>
<dbReference type="InParanoid" id="A0A1J7JLD5"/>
<dbReference type="AlphaFoldDB" id="A0A1J7JLD5"/>
<evidence type="ECO:0000313" key="1">
    <source>
        <dbReference type="EMBL" id="OIW30664.1"/>
    </source>
</evidence>
<reference evidence="1 2" key="1">
    <citation type="submission" date="2016-10" db="EMBL/GenBank/DDBJ databases">
        <title>Draft genome sequence of Coniochaeta ligniaria NRRL30616, a lignocellulolytic fungus for bioabatement of inhibitors in plant biomass hydrolysates.</title>
        <authorList>
            <consortium name="DOE Joint Genome Institute"/>
            <person name="Jimenez D.J."/>
            <person name="Hector R.E."/>
            <person name="Riley R."/>
            <person name="Sun H."/>
            <person name="Grigoriev I.V."/>
            <person name="Van Elsas J.D."/>
            <person name="Nichols N.N."/>
        </authorList>
    </citation>
    <scope>NUCLEOTIDE SEQUENCE [LARGE SCALE GENOMIC DNA]</scope>
    <source>
        <strain evidence="1 2">NRRL 30616</strain>
    </source>
</reference>
<protein>
    <submittedName>
        <fullName evidence="1">Uncharacterized protein</fullName>
    </submittedName>
</protein>
<dbReference type="OrthoDB" id="10548353at2759"/>
<keyword evidence="2" id="KW-1185">Reference proteome</keyword>
<gene>
    <name evidence="1" type="ORF">CONLIGDRAFT_630619</name>
</gene>
<organism evidence="1 2">
    <name type="scientific">Coniochaeta ligniaria NRRL 30616</name>
    <dbReference type="NCBI Taxonomy" id="1408157"/>
    <lineage>
        <taxon>Eukaryota</taxon>
        <taxon>Fungi</taxon>
        <taxon>Dikarya</taxon>
        <taxon>Ascomycota</taxon>
        <taxon>Pezizomycotina</taxon>
        <taxon>Sordariomycetes</taxon>
        <taxon>Sordariomycetidae</taxon>
        <taxon>Coniochaetales</taxon>
        <taxon>Coniochaetaceae</taxon>
        <taxon>Coniochaeta</taxon>
    </lineage>
</organism>